<evidence type="ECO:0000259" key="1">
    <source>
        <dbReference type="Pfam" id="PF07693"/>
    </source>
</evidence>
<dbReference type="RefSeq" id="WP_218673151.1">
    <property type="nucleotide sequence ID" value="NZ_JYMX02000026.1"/>
</dbReference>
<sequence length="40" mass="4513">MIVVDDLDRCLPKTAIATLEAIRLFLFVERTAFVFGADEI</sequence>
<organism evidence="2 3">
    <name type="scientific">Burkholderia cenocepacia</name>
    <dbReference type="NCBI Taxonomy" id="95486"/>
    <lineage>
        <taxon>Bacteria</taxon>
        <taxon>Pseudomonadati</taxon>
        <taxon>Pseudomonadota</taxon>
        <taxon>Betaproteobacteria</taxon>
        <taxon>Burkholderiales</taxon>
        <taxon>Burkholderiaceae</taxon>
        <taxon>Burkholderia</taxon>
        <taxon>Burkholderia cepacia complex</taxon>
    </lineage>
</organism>
<proteinExistence type="predicted"/>
<dbReference type="Pfam" id="PF07693">
    <property type="entry name" value="KAP_NTPase"/>
    <property type="match status" value="1"/>
</dbReference>
<dbReference type="EMBL" id="JYMX02000026">
    <property type="protein sequence ID" value="MCW3714941.1"/>
    <property type="molecule type" value="Genomic_DNA"/>
</dbReference>
<comment type="caution">
    <text evidence="2">The sequence shown here is derived from an EMBL/GenBank/DDBJ whole genome shotgun (WGS) entry which is preliminary data.</text>
</comment>
<evidence type="ECO:0000313" key="2">
    <source>
        <dbReference type="EMBL" id="MCW3714941.1"/>
    </source>
</evidence>
<dbReference type="Proteomes" id="UP000191686">
    <property type="component" value="Unassembled WGS sequence"/>
</dbReference>
<reference evidence="2 3" key="2">
    <citation type="journal article" date="2017" name="Front. Microbiol.">
        <title>Genomics Reveals a Unique Clone of Burkholderia cenocepacia Harboring an Actively Excising Novel Genomic Island.</title>
        <authorList>
            <person name="Patil P.P."/>
            <person name="Mali S."/>
            <person name="Midha S."/>
            <person name="Gautam V."/>
            <person name="Dash L."/>
            <person name="Kumar S."/>
            <person name="Shastri J."/>
            <person name="Singhal L."/>
            <person name="Patil P.B."/>
        </authorList>
    </citation>
    <scope>NUCLEOTIDE SEQUENCE [LARGE SCALE GENOMIC DNA]</scope>
    <source>
        <strain evidence="2 3">BC-19</strain>
    </source>
</reference>
<evidence type="ECO:0000313" key="3">
    <source>
        <dbReference type="Proteomes" id="UP000191686"/>
    </source>
</evidence>
<gene>
    <name evidence="2" type="ORF">UE95_026985</name>
</gene>
<name>A0ABD4UL29_9BURK</name>
<dbReference type="AlphaFoldDB" id="A0ABD4UL29"/>
<protein>
    <submittedName>
        <fullName evidence="2">KAP family NTPase</fullName>
    </submittedName>
</protein>
<reference evidence="2 3" key="1">
    <citation type="journal article" date="2017" name="Front. Microbiol.">
        <title>Genomics reveals a unique clone of Burkholderia cenocepacia harbouring an actively excising novel genomic island.</title>
        <authorList>
            <person name="Patil P."/>
            <person name="Mali S."/>
            <person name="Midha S."/>
            <person name="Gautam V."/>
            <person name="Dash L."/>
            <person name="Kumar S."/>
            <person name="Shastri J."/>
            <person name="Singhal L."/>
            <person name="Patil P.B."/>
        </authorList>
    </citation>
    <scope>NUCLEOTIDE SEQUENCE [LARGE SCALE GENOMIC DNA]</scope>
    <source>
        <strain evidence="2 3">BC-19</strain>
    </source>
</reference>
<feature type="domain" description="KAP NTPase" evidence="1">
    <location>
        <begin position="2"/>
        <end position="39"/>
    </location>
</feature>
<accession>A0ABD4UL29</accession>
<dbReference type="InterPro" id="IPR011646">
    <property type="entry name" value="KAP_P-loop"/>
</dbReference>